<evidence type="ECO:0000256" key="2">
    <source>
        <dbReference type="SAM" id="SignalP"/>
    </source>
</evidence>
<keyword evidence="1 2" id="KW-0732">Signal</keyword>
<dbReference type="SUPFAM" id="SSF53850">
    <property type="entry name" value="Periplasmic binding protein-like II"/>
    <property type="match status" value="1"/>
</dbReference>
<dbReference type="PANTHER" id="PTHR43649:SF33">
    <property type="entry name" value="POLYGALACTURONAN_RHAMNOGALACTURONAN-BINDING PROTEIN YTCQ"/>
    <property type="match status" value="1"/>
</dbReference>
<dbReference type="EMBL" id="JBHTOC010000003">
    <property type="protein sequence ID" value="MFD1429248.1"/>
    <property type="molecule type" value="Genomic_DNA"/>
</dbReference>
<gene>
    <name evidence="3" type="ORF">ACFQ4P_03145</name>
</gene>
<feature type="signal peptide" evidence="2">
    <location>
        <begin position="1"/>
        <end position="15"/>
    </location>
</feature>
<dbReference type="PROSITE" id="PS51257">
    <property type="entry name" value="PROKAR_LIPOPROTEIN"/>
    <property type="match status" value="1"/>
</dbReference>
<name>A0ABW4CH08_9LACO</name>
<proteinExistence type="predicted"/>
<feature type="chain" id="PRO_5046833350" evidence="2">
    <location>
        <begin position="16"/>
        <end position="526"/>
    </location>
</feature>
<dbReference type="InterPro" id="IPR050490">
    <property type="entry name" value="Bact_solute-bd_prot1"/>
</dbReference>
<evidence type="ECO:0000313" key="3">
    <source>
        <dbReference type="EMBL" id="MFD1429248.1"/>
    </source>
</evidence>
<comment type="caution">
    <text evidence="3">The sequence shown here is derived from an EMBL/GenBank/DDBJ whole genome shotgun (WGS) entry which is preliminary data.</text>
</comment>
<organism evidence="3 4">
    <name type="scientific">Lacticaseibacillus mingshuiensis</name>
    <dbReference type="NCBI Taxonomy" id="2799574"/>
    <lineage>
        <taxon>Bacteria</taxon>
        <taxon>Bacillati</taxon>
        <taxon>Bacillota</taxon>
        <taxon>Bacilli</taxon>
        <taxon>Lactobacillales</taxon>
        <taxon>Lactobacillaceae</taxon>
        <taxon>Lacticaseibacillus</taxon>
    </lineage>
</organism>
<protein>
    <submittedName>
        <fullName evidence="3">Extracellular solute-binding protein</fullName>
    </submittedName>
</protein>
<evidence type="ECO:0000256" key="1">
    <source>
        <dbReference type="ARBA" id="ARBA00022729"/>
    </source>
</evidence>
<accession>A0ABW4CH08</accession>
<sequence>MKKKTLMAGATGALAALLMLSGCGGTKDAKASSADKDKFHIVLTRRSDWGKKFAQGFINDSAKKNGIDLDWEIILNSDWGTKKPAYLSSGKLPDAFMAHSTLNDQDVVQNKAVILKLDDYVKDMPNLQRAFKEDPSLKALCTSTDGHIYSLPSKLAPRPKIGNQLFINKKWLDKLGLKMPDTYDEFLDVLRAFRDKDPNGNGKKDEIPYGGGAANARVERIMNFALPFGVLSPFVPANGPQNITLDDGVPTFQPTTDRFKTAMIAMHKAMAEGLIDSRFFTDDGATSMAKKQAKTPIVGVAVCWTAETEFGQNGDQYVALPPLKGPDGNRYINSDPTHLSYNRNELVVTKNAAKKDVKKLMAWADSFYTDEASVQTFYGSFGIGTKKLANGNVQILEPKTGNSSGFSWEHSLRDDGMKFMSPAFEKKLVFDKNNTDYKKLAIDKQFNKYALPAYPNLQYTAQELKQMARLQTDINTYVSQCRAKWIMKGGVEAEWAGFKKRLDQMGLKDYMKIQQTAYDRWIKSSK</sequence>
<reference evidence="4" key="1">
    <citation type="journal article" date="2019" name="Int. J. Syst. Evol. Microbiol.">
        <title>The Global Catalogue of Microorganisms (GCM) 10K type strain sequencing project: providing services to taxonomists for standard genome sequencing and annotation.</title>
        <authorList>
            <consortium name="The Broad Institute Genomics Platform"/>
            <consortium name="The Broad Institute Genome Sequencing Center for Infectious Disease"/>
            <person name="Wu L."/>
            <person name="Ma J."/>
        </authorList>
    </citation>
    <scope>NUCLEOTIDE SEQUENCE [LARGE SCALE GENOMIC DNA]</scope>
    <source>
        <strain evidence="4">CCM 8980</strain>
    </source>
</reference>
<evidence type="ECO:0000313" key="4">
    <source>
        <dbReference type="Proteomes" id="UP001597196"/>
    </source>
</evidence>
<dbReference type="Gene3D" id="3.40.190.10">
    <property type="entry name" value="Periplasmic binding protein-like II"/>
    <property type="match status" value="2"/>
</dbReference>
<dbReference type="PANTHER" id="PTHR43649">
    <property type="entry name" value="ARABINOSE-BINDING PROTEIN-RELATED"/>
    <property type="match status" value="1"/>
</dbReference>
<dbReference type="RefSeq" id="WP_203626184.1">
    <property type="nucleotide sequence ID" value="NZ_BOLQ01000002.1"/>
</dbReference>
<dbReference type="Proteomes" id="UP001597196">
    <property type="component" value="Unassembled WGS sequence"/>
</dbReference>
<keyword evidence="4" id="KW-1185">Reference proteome</keyword>